<dbReference type="InterPro" id="IPR051317">
    <property type="entry name" value="Gfo/Idh/MocA_oxidoreduct"/>
</dbReference>
<reference evidence="3 4" key="1">
    <citation type="journal article" date="2010" name="Appl. Environ. Microbiol.">
        <title>The genome sequence of the crenarchaeon Acidilobus saccharovorans supports a new order, Acidilobales, and suggests an important ecological role in terrestrial acidic hot springs.</title>
        <authorList>
            <person name="Mardanov A.V."/>
            <person name="Svetlitchnyi V.A."/>
            <person name="Beletsky A.V."/>
            <person name="Prokofeva M.I."/>
            <person name="Bonch-Osmolovskaya E.A."/>
            <person name="Ravin N.V."/>
            <person name="Skryabin K.G."/>
        </authorList>
    </citation>
    <scope>NUCLEOTIDE SEQUENCE [LARGE SCALE GENOMIC DNA]</scope>
    <source>
        <strain evidence="4">DSM 16705 / JCM 18335 / VKM B-2471 / 345-15</strain>
    </source>
</reference>
<sequence>MRIAVVGSRGFGSVHLAAMSRLKDEGFDIEYYTYSSSEQEAKAIAERFGAAGYFTNYDDVLSSKVDAVDLVISHDAHMPMATRALRAGKHVMLEKPIARNMEEAEAIVRAAESSGLKFMVAENYHFDETFNELYRQLPNVGRVHTVIVRDIHYNQPRTWRKVKELMGGGAVIDGGIHMIHVMLNVAGDYSSVCSMVYRTGSVDMEGEDVGVAMFNFRSGARGVYMYGWAFRSAAPAPIIEVYGDKGSIYEDPSSRLFLESRGFRYFARHGDLVVNGSRVEVAKKDMIGEEVRAFADYVDGRRKDNPMPTELELRDLRAVLDIYSSSRC</sequence>
<dbReference type="InterPro" id="IPR055170">
    <property type="entry name" value="GFO_IDH_MocA-like_dom"/>
</dbReference>
<gene>
    <name evidence="3" type="ordered locus">ASAC_0059</name>
</gene>
<dbReference type="eggNOG" id="arCOG01622">
    <property type="taxonomic scope" value="Archaea"/>
</dbReference>
<dbReference type="Pfam" id="PF01408">
    <property type="entry name" value="GFO_IDH_MocA"/>
    <property type="match status" value="1"/>
</dbReference>
<proteinExistence type="predicted"/>
<feature type="domain" description="GFO/IDH/MocA-like oxidoreductase" evidence="2">
    <location>
        <begin position="140"/>
        <end position="248"/>
    </location>
</feature>
<evidence type="ECO:0000313" key="3">
    <source>
        <dbReference type="EMBL" id="ADL18467.1"/>
    </source>
</evidence>
<dbReference type="InterPro" id="IPR000683">
    <property type="entry name" value="Gfo/Idh/MocA-like_OxRdtase_N"/>
</dbReference>
<keyword evidence="4" id="KW-1185">Reference proteome</keyword>
<feature type="domain" description="Gfo/Idh/MocA-like oxidoreductase N-terminal" evidence="1">
    <location>
        <begin position="1"/>
        <end position="121"/>
    </location>
</feature>
<dbReference type="Proteomes" id="UP000000346">
    <property type="component" value="Chromosome"/>
</dbReference>
<dbReference type="PANTHER" id="PTHR43708">
    <property type="entry name" value="CONSERVED EXPRESSED OXIDOREDUCTASE (EUROFUNG)"/>
    <property type="match status" value="1"/>
</dbReference>
<dbReference type="SUPFAM" id="SSF51735">
    <property type="entry name" value="NAD(P)-binding Rossmann-fold domains"/>
    <property type="match status" value="1"/>
</dbReference>
<dbReference type="InterPro" id="IPR036291">
    <property type="entry name" value="NAD(P)-bd_dom_sf"/>
</dbReference>
<dbReference type="InParanoid" id="D9PZH9"/>
<accession>D9PZH9</accession>
<dbReference type="RefSeq" id="WP_013265979.1">
    <property type="nucleotide sequence ID" value="NC_014374.1"/>
</dbReference>
<dbReference type="SUPFAM" id="SSF55347">
    <property type="entry name" value="Glyceraldehyde-3-phosphate dehydrogenase-like, C-terminal domain"/>
    <property type="match status" value="1"/>
</dbReference>
<protein>
    <submittedName>
        <fullName evidence="3">Putative xylose dehydrogenase</fullName>
    </submittedName>
</protein>
<evidence type="ECO:0000259" key="1">
    <source>
        <dbReference type="Pfam" id="PF01408"/>
    </source>
</evidence>
<dbReference type="AlphaFoldDB" id="D9PZH9"/>
<organism evidence="3 4">
    <name type="scientific">Acidilobus saccharovorans (strain DSM 16705 / JCM 18335 / VKM B-2471 / 345-15)</name>
    <dbReference type="NCBI Taxonomy" id="666510"/>
    <lineage>
        <taxon>Archaea</taxon>
        <taxon>Thermoproteota</taxon>
        <taxon>Thermoprotei</taxon>
        <taxon>Acidilobales</taxon>
        <taxon>Acidilobaceae</taxon>
        <taxon>Acidilobus</taxon>
    </lineage>
</organism>
<dbReference type="Gene3D" id="3.30.360.10">
    <property type="entry name" value="Dihydrodipicolinate Reductase, domain 2"/>
    <property type="match status" value="1"/>
</dbReference>
<dbReference type="HOGENOM" id="CLU_023194_1_4_2"/>
<dbReference type="Pfam" id="PF22725">
    <property type="entry name" value="GFO_IDH_MocA_C3"/>
    <property type="match status" value="1"/>
</dbReference>
<dbReference type="FunCoup" id="D9PZH9">
    <property type="interactions" value="39"/>
</dbReference>
<dbReference type="STRING" id="666510.ASAC_0059"/>
<dbReference type="Gene3D" id="3.40.50.720">
    <property type="entry name" value="NAD(P)-binding Rossmann-like Domain"/>
    <property type="match status" value="1"/>
</dbReference>
<dbReference type="PANTHER" id="PTHR43708:SF8">
    <property type="entry name" value="OXIDOREDUCTASE"/>
    <property type="match status" value="1"/>
</dbReference>
<dbReference type="EMBL" id="CP001742">
    <property type="protein sequence ID" value="ADL18467.1"/>
    <property type="molecule type" value="Genomic_DNA"/>
</dbReference>
<dbReference type="GO" id="GO:0000166">
    <property type="term" value="F:nucleotide binding"/>
    <property type="evidence" value="ECO:0007669"/>
    <property type="project" value="InterPro"/>
</dbReference>
<dbReference type="KEGG" id="asc:ASAC_0059"/>
<dbReference type="GeneID" id="9498270"/>
<evidence type="ECO:0000259" key="2">
    <source>
        <dbReference type="Pfam" id="PF22725"/>
    </source>
</evidence>
<name>D9PZH9_ACIS3</name>
<evidence type="ECO:0000313" key="4">
    <source>
        <dbReference type="Proteomes" id="UP000000346"/>
    </source>
</evidence>